<dbReference type="RefSeq" id="WP_306879487.1">
    <property type="nucleotide sequence ID" value="NZ_JAOTPH010000001.1"/>
</dbReference>
<keyword evidence="1" id="KW-0472">Membrane</keyword>
<protein>
    <submittedName>
        <fullName evidence="2">Uncharacterized protein</fullName>
    </submittedName>
</protein>
<keyword evidence="1" id="KW-1133">Transmembrane helix</keyword>
<keyword evidence="3" id="KW-1185">Reference proteome</keyword>
<reference evidence="2 3" key="1">
    <citation type="submission" date="2023-07" db="EMBL/GenBank/DDBJ databases">
        <title>Sorghum-associated microbial communities from plants grown in Nebraska, USA.</title>
        <authorList>
            <person name="Schachtman D."/>
        </authorList>
    </citation>
    <scope>NUCLEOTIDE SEQUENCE [LARGE SCALE GENOMIC DNA]</scope>
    <source>
        <strain evidence="2 3">CC523</strain>
    </source>
</reference>
<accession>A0ABT9TTA3</accession>
<feature type="transmembrane region" description="Helical" evidence="1">
    <location>
        <begin position="20"/>
        <end position="40"/>
    </location>
</feature>
<dbReference type="Proteomes" id="UP001244563">
    <property type="component" value="Unassembled WGS sequence"/>
</dbReference>
<comment type="caution">
    <text evidence="2">The sequence shown here is derived from an EMBL/GenBank/DDBJ whole genome shotgun (WGS) entry which is preliminary data.</text>
</comment>
<name>A0ABT9TTA3_PAENI</name>
<evidence type="ECO:0000256" key="1">
    <source>
        <dbReference type="SAM" id="Phobius"/>
    </source>
</evidence>
<evidence type="ECO:0000313" key="2">
    <source>
        <dbReference type="EMBL" id="MDQ0104291.1"/>
    </source>
</evidence>
<keyword evidence="1" id="KW-0812">Transmembrane</keyword>
<dbReference type="EMBL" id="JAUSSW010000015">
    <property type="protein sequence ID" value="MDQ0104291.1"/>
    <property type="molecule type" value="Genomic_DNA"/>
</dbReference>
<gene>
    <name evidence="2" type="ORF">J2T10_003965</name>
</gene>
<sequence length="120" mass="13276">MQEDPSGRARVAKPRAQITVRTYLICLAALVALSFGAPAVEKLLRPKSERVCTTENVVISHENRSRTSYKLDTSCGQLVVDDSIAEEADRTIKKQTTYRMVIASGLLGEYLVELPVELQP</sequence>
<evidence type="ECO:0000313" key="3">
    <source>
        <dbReference type="Proteomes" id="UP001244563"/>
    </source>
</evidence>
<organism evidence="2 3">
    <name type="scientific">Paenarthrobacter nicotinovorans</name>
    <name type="common">Arthrobacter nicotinovorans</name>
    <dbReference type="NCBI Taxonomy" id="29320"/>
    <lineage>
        <taxon>Bacteria</taxon>
        <taxon>Bacillati</taxon>
        <taxon>Actinomycetota</taxon>
        <taxon>Actinomycetes</taxon>
        <taxon>Micrococcales</taxon>
        <taxon>Micrococcaceae</taxon>
        <taxon>Paenarthrobacter</taxon>
    </lineage>
</organism>
<proteinExistence type="predicted"/>